<gene>
    <name evidence="4" type="ORF">F933_02873</name>
</gene>
<dbReference type="InterPro" id="IPR029039">
    <property type="entry name" value="Flavoprotein-like_sf"/>
</dbReference>
<dbReference type="PANTHER" id="PTHR10204:SF34">
    <property type="entry name" value="NAD(P)H DEHYDROGENASE [QUINONE] 1 ISOFORM 1"/>
    <property type="match status" value="1"/>
</dbReference>
<dbReference type="EMBL" id="APQL01000010">
    <property type="protein sequence ID" value="ENW03903.1"/>
    <property type="molecule type" value="Genomic_DNA"/>
</dbReference>
<proteinExistence type="inferred from homology"/>
<feature type="domain" description="Flavodoxin-like fold" evidence="3">
    <location>
        <begin position="8"/>
        <end position="195"/>
    </location>
</feature>
<evidence type="ECO:0000259" key="3">
    <source>
        <dbReference type="Pfam" id="PF02525"/>
    </source>
</evidence>
<dbReference type="InterPro" id="IPR003680">
    <property type="entry name" value="Flavodoxin_fold"/>
</dbReference>
<comment type="similarity">
    <text evidence="1">Belongs to the NAD(P)H dehydrogenase (quinone) family.</text>
</comment>
<protein>
    <recommendedName>
        <fullName evidence="3">Flavodoxin-like fold domain-containing protein</fullName>
    </recommendedName>
</protein>
<sequence>MPTSKQYKNALIVITHPDTESLSHQIAQHIANDLTGKGISVEIADLYKEGFQAAMMFSDIEAYRGRQALDVDVQFEQARFDRADVVYFIFPVYWWSIPAFLKGWFERVFSQGWAYKYDEQGNLLGSLKNIPVKLIATGTGDKAGYDKHGYTQAIQTQIVEGIFGFCGLQDVQTSVLYGADFIQADGLQDFFNQLDQDVLVIK</sequence>
<dbReference type="PATRIC" id="fig|1217648.3.peg.2795"/>
<accession>N9E0B0</accession>
<reference evidence="4 5" key="1">
    <citation type="submission" date="2013-02" db="EMBL/GenBank/DDBJ databases">
        <title>The Genome Sequence of Acinetobacter beijerinckii CIP 110307.</title>
        <authorList>
            <consortium name="The Broad Institute Genome Sequencing Platform"/>
            <consortium name="The Broad Institute Genome Sequencing Center for Infectious Disease"/>
            <person name="Cerqueira G."/>
            <person name="Feldgarden M."/>
            <person name="Courvalin P."/>
            <person name="Perichon B."/>
            <person name="Grillot-Courvalin C."/>
            <person name="Clermont D."/>
            <person name="Rocha E."/>
            <person name="Yoon E.-J."/>
            <person name="Nemec A."/>
            <person name="Walker B."/>
            <person name="Young S.K."/>
            <person name="Zeng Q."/>
            <person name="Gargeya S."/>
            <person name="Fitzgerald M."/>
            <person name="Haas B."/>
            <person name="Abouelleil A."/>
            <person name="Alvarado L."/>
            <person name="Arachchi H.M."/>
            <person name="Berlin A.M."/>
            <person name="Chapman S.B."/>
            <person name="Dewar J."/>
            <person name="Goldberg J."/>
            <person name="Griggs A."/>
            <person name="Gujja S."/>
            <person name="Hansen M."/>
            <person name="Howarth C."/>
            <person name="Imamovic A."/>
            <person name="Larimer J."/>
            <person name="McCowan C."/>
            <person name="Murphy C."/>
            <person name="Neiman D."/>
            <person name="Pearson M."/>
            <person name="Priest M."/>
            <person name="Roberts A."/>
            <person name="Saif S."/>
            <person name="Shea T."/>
            <person name="Sisk P."/>
            <person name="Sykes S."/>
            <person name="Wortman J."/>
            <person name="Nusbaum C."/>
            <person name="Birren B."/>
        </authorList>
    </citation>
    <scope>NUCLEOTIDE SEQUENCE [LARGE SCALE GENOMIC DNA]</scope>
    <source>
        <strain evidence="4 5">CIP 110307</strain>
    </source>
</reference>
<keyword evidence="5" id="KW-1185">Reference proteome</keyword>
<evidence type="ECO:0000313" key="4">
    <source>
        <dbReference type="EMBL" id="ENW03903.1"/>
    </source>
</evidence>
<dbReference type="SUPFAM" id="SSF52218">
    <property type="entry name" value="Flavoproteins"/>
    <property type="match status" value="1"/>
</dbReference>
<dbReference type="eggNOG" id="COG2249">
    <property type="taxonomic scope" value="Bacteria"/>
</dbReference>
<keyword evidence="2" id="KW-0560">Oxidoreductase</keyword>
<dbReference type="RefSeq" id="WP_005062358.1">
    <property type="nucleotide sequence ID" value="NZ_KB849766.1"/>
</dbReference>
<dbReference type="PANTHER" id="PTHR10204">
    <property type="entry name" value="NAD P H OXIDOREDUCTASE-RELATED"/>
    <property type="match status" value="1"/>
</dbReference>
<evidence type="ECO:0000256" key="2">
    <source>
        <dbReference type="ARBA" id="ARBA00023002"/>
    </source>
</evidence>
<comment type="caution">
    <text evidence="4">The sequence shown here is derived from an EMBL/GenBank/DDBJ whole genome shotgun (WGS) entry which is preliminary data.</text>
</comment>
<dbReference type="GO" id="GO:0005829">
    <property type="term" value="C:cytosol"/>
    <property type="evidence" value="ECO:0007669"/>
    <property type="project" value="TreeGrafter"/>
</dbReference>
<dbReference type="STRING" id="262668.GCA_000931715_02754"/>
<evidence type="ECO:0000256" key="1">
    <source>
        <dbReference type="ARBA" id="ARBA00006252"/>
    </source>
</evidence>
<evidence type="ECO:0000313" key="5">
    <source>
        <dbReference type="Proteomes" id="UP000017670"/>
    </source>
</evidence>
<dbReference type="Gene3D" id="3.40.50.360">
    <property type="match status" value="1"/>
</dbReference>
<name>N9E0B0_9GAMM</name>
<dbReference type="InterPro" id="IPR051545">
    <property type="entry name" value="NAD(P)H_dehydrogenase_qn"/>
</dbReference>
<dbReference type="HOGENOM" id="CLU_058643_1_1_6"/>
<dbReference type="GO" id="GO:0003955">
    <property type="term" value="F:NAD(P)H dehydrogenase (quinone) activity"/>
    <property type="evidence" value="ECO:0007669"/>
    <property type="project" value="TreeGrafter"/>
</dbReference>
<organism evidence="4 5">
    <name type="scientific">Acinetobacter beijerinckii CIP 110307</name>
    <dbReference type="NCBI Taxonomy" id="1217648"/>
    <lineage>
        <taxon>Bacteria</taxon>
        <taxon>Pseudomonadati</taxon>
        <taxon>Pseudomonadota</taxon>
        <taxon>Gammaproteobacteria</taxon>
        <taxon>Moraxellales</taxon>
        <taxon>Moraxellaceae</taxon>
        <taxon>Acinetobacter</taxon>
    </lineage>
</organism>
<dbReference type="Pfam" id="PF02525">
    <property type="entry name" value="Flavodoxin_2"/>
    <property type="match status" value="1"/>
</dbReference>
<dbReference type="GeneID" id="29857680"/>
<dbReference type="Proteomes" id="UP000017670">
    <property type="component" value="Unassembled WGS sequence"/>
</dbReference>
<dbReference type="AlphaFoldDB" id="N9E0B0"/>